<name>A0ABY8WIW6_9ACTN</name>
<dbReference type="EMBL" id="CP126980">
    <property type="protein sequence ID" value="WIM97811.1"/>
    <property type="molecule type" value="Genomic_DNA"/>
</dbReference>
<accession>A0ABY8WIW6</accession>
<reference evidence="2 3" key="1">
    <citation type="submission" date="2023-06" db="EMBL/GenBank/DDBJ databases">
        <authorList>
            <person name="Yushchuk O."/>
            <person name="Binda E."/>
            <person name="Ruckert-Reed C."/>
            <person name="Fedorenko V."/>
            <person name="Kalinowski J."/>
            <person name="Marinelli F."/>
        </authorList>
    </citation>
    <scope>NUCLEOTIDE SEQUENCE [LARGE SCALE GENOMIC DNA]</scope>
    <source>
        <strain evidence="2 3">NRRL 3884</strain>
    </source>
</reference>
<keyword evidence="3" id="KW-1185">Reference proteome</keyword>
<gene>
    <name evidence="2" type="ORF">ACTOB_001365</name>
</gene>
<dbReference type="Pfam" id="PF12684">
    <property type="entry name" value="DUF3799"/>
    <property type="match status" value="1"/>
</dbReference>
<protein>
    <submittedName>
        <fullName evidence="2">PD-(D/E)XK nuclease-like domain-containing protein</fullName>
    </submittedName>
</protein>
<dbReference type="InterPro" id="IPR024432">
    <property type="entry name" value="Put_RecE_PDDEXK-like_dom"/>
</dbReference>
<dbReference type="Proteomes" id="UP001240150">
    <property type="component" value="Chromosome"/>
</dbReference>
<proteinExistence type="predicted"/>
<organism evidence="2 3">
    <name type="scientific">Actinoplanes oblitus</name>
    <dbReference type="NCBI Taxonomy" id="3040509"/>
    <lineage>
        <taxon>Bacteria</taxon>
        <taxon>Bacillati</taxon>
        <taxon>Actinomycetota</taxon>
        <taxon>Actinomycetes</taxon>
        <taxon>Micromonosporales</taxon>
        <taxon>Micromonosporaceae</taxon>
        <taxon>Actinoplanes</taxon>
    </lineage>
</organism>
<evidence type="ECO:0000313" key="2">
    <source>
        <dbReference type="EMBL" id="WIM97811.1"/>
    </source>
</evidence>
<dbReference type="Gene3D" id="3.90.320.10">
    <property type="match status" value="1"/>
</dbReference>
<evidence type="ECO:0000313" key="3">
    <source>
        <dbReference type="Proteomes" id="UP001240150"/>
    </source>
</evidence>
<feature type="domain" description="Putative exodeoxyribonuclease 8 PDDEXK-like" evidence="1">
    <location>
        <begin position="57"/>
        <end position="279"/>
    </location>
</feature>
<sequence>MSAPTLPPSTKVTGPGVYQLTEAEYHADPVPGGSLSSTGARMLIAPSCPALYRHWADSPQETTDYFDFGSAAHQLVLGVGPGIHEVKADSWRTNKAKQDAADARERGETPLLSRDVKIVEAMAARLREHPIARALFAPGSGRAEQAIVWQAAGQLEDGRTVPVRCRALIDWLRHPGAGRLLVPDYKTCASAAPDDAMKSVARLGYHVQGAFYLAGLRALGLADDSARFLLVMQEKTAPYLVTVIEPDQTAMRLGAMRVREAIDIYARCTESGRWPGYSDDVVIGELPPWETKELNGEIW</sequence>
<dbReference type="InterPro" id="IPR011604">
    <property type="entry name" value="PDDEXK-like_dom_sf"/>
</dbReference>
<dbReference type="RefSeq" id="WP_284919205.1">
    <property type="nucleotide sequence ID" value="NZ_CP126980.1"/>
</dbReference>
<evidence type="ECO:0000259" key="1">
    <source>
        <dbReference type="Pfam" id="PF12684"/>
    </source>
</evidence>